<name>A0A0F9XD11_9ZZZZ</name>
<gene>
    <name evidence="1" type="ORF">LCGC14_0165200</name>
</gene>
<dbReference type="AlphaFoldDB" id="A0A0F9XD11"/>
<accession>A0A0F9XD11</accession>
<reference evidence="1" key="1">
    <citation type="journal article" date="2015" name="Nature">
        <title>Complex archaea that bridge the gap between prokaryotes and eukaryotes.</title>
        <authorList>
            <person name="Spang A."/>
            <person name="Saw J.H."/>
            <person name="Jorgensen S.L."/>
            <person name="Zaremba-Niedzwiedzka K."/>
            <person name="Martijn J."/>
            <person name="Lind A.E."/>
            <person name="van Eijk R."/>
            <person name="Schleper C."/>
            <person name="Guy L."/>
            <person name="Ettema T.J."/>
        </authorList>
    </citation>
    <scope>NUCLEOTIDE SEQUENCE</scope>
</reference>
<protein>
    <submittedName>
        <fullName evidence="1">Uncharacterized protein</fullName>
    </submittedName>
</protein>
<evidence type="ECO:0000313" key="1">
    <source>
        <dbReference type="EMBL" id="KKN96876.1"/>
    </source>
</evidence>
<proteinExistence type="predicted"/>
<comment type="caution">
    <text evidence="1">The sequence shown here is derived from an EMBL/GenBank/DDBJ whole genome shotgun (WGS) entry which is preliminary data.</text>
</comment>
<organism evidence="1">
    <name type="scientific">marine sediment metagenome</name>
    <dbReference type="NCBI Taxonomy" id="412755"/>
    <lineage>
        <taxon>unclassified sequences</taxon>
        <taxon>metagenomes</taxon>
        <taxon>ecological metagenomes</taxon>
    </lineage>
</organism>
<sequence length="134" mass="15313">MQVDRLEEIYERLKDLVTGNGTKEAVIAQLGSLGQAIAELKRRPETYIRPDLVHAKFEWTEDTQMYGFDVPPHTRVDGMRVFCLAGGVWYADFPDMGEIKDSLGRKRNWKSAANAMAYLDRDYPTGGDWRQKNG</sequence>
<dbReference type="EMBL" id="LAZR01000062">
    <property type="protein sequence ID" value="KKN96876.1"/>
    <property type="molecule type" value="Genomic_DNA"/>
</dbReference>